<evidence type="ECO:0000313" key="3">
    <source>
        <dbReference type="WBParaSite" id="ASIM_0000343301-mRNA-1"/>
    </source>
</evidence>
<gene>
    <name evidence="1" type="ORF">ASIM_LOCUS3274</name>
</gene>
<dbReference type="EMBL" id="UYRR01004957">
    <property type="protein sequence ID" value="VDK21469.1"/>
    <property type="molecule type" value="Genomic_DNA"/>
</dbReference>
<sequence>MSFQTLSAIALAYGCEHLLSYLGYDLFFMIAAAFPFTGSC</sequence>
<accession>A0A0M3J789</accession>
<proteinExistence type="predicted"/>
<keyword evidence="2" id="KW-1185">Reference proteome</keyword>
<organism evidence="3">
    <name type="scientific">Anisakis simplex</name>
    <name type="common">Herring worm</name>
    <dbReference type="NCBI Taxonomy" id="6269"/>
    <lineage>
        <taxon>Eukaryota</taxon>
        <taxon>Metazoa</taxon>
        <taxon>Ecdysozoa</taxon>
        <taxon>Nematoda</taxon>
        <taxon>Chromadorea</taxon>
        <taxon>Rhabditida</taxon>
        <taxon>Spirurina</taxon>
        <taxon>Ascaridomorpha</taxon>
        <taxon>Ascaridoidea</taxon>
        <taxon>Anisakidae</taxon>
        <taxon>Anisakis</taxon>
        <taxon>Anisakis simplex complex</taxon>
    </lineage>
</organism>
<dbReference type="Proteomes" id="UP000267096">
    <property type="component" value="Unassembled WGS sequence"/>
</dbReference>
<evidence type="ECO:0000313" key="2">
    <source>
        <dbReference type="Proteomes" id="UP000267096"/>
    </source>
</evidence>
<reference evidence="3" key="1">
    <citation type="submission" date="2017-02" db="UniProtKB">
        <authorList>
            <consortium name="WormBaseParasite"/>
        </authorList>
    </citation>
    <scope>IDENTIFICATION</scope>
</reference>
<evidence type="ECO:0000313" key="1">
    <source>
        <dbReference type="EMBL" id="VDK21469.1"/>
    </source>
</evidence>
<protein>
    <submittedName>
        <fullName evidence="3">Inner membrane protein</fullName>
    </submittedName>
</protein>
<name>A0A0M3J789_ANISI</name>
<dbReference type="WBParaSite" id="ASIM_0000343301-mRNA-1">
    <property type="protein sequence ID" value="ASIM_0000343301-mRNA-1"/>
    <property type="gene ID" value="ASIM_0000343301"/>
</dbReference>
<reference evidence="1 2" key="2">
    <citation type="submission" date="2018-11" db="EMBL/GenBank/DDBJ databases">
        <authorList>
            <consortium name="Pathogen Informatics"/>
        </authorList>
    </citation>
    <scope>NUCLEOTIDE SEQUENCE [LARGE SCALE GENOMIC DNA]</scope>
</reference>
<dbReference type="AlphaFoldDB" id="A0A0M3J789"/>